<dbReference type="Proteomes" id="UP001501682">
    <property type="component" value="Unassembled WGS sequence"/>
</dbReference>
<keyword evidence="2" id="KW-0812">Transmembrane</keyword>
<evidence type="ECO:0000256" key="2">
    <source>
        <dbReference type="SAM" id="Phobius"/>
    </source>
</evidence>
<evidence type="ECO:0000259" key="3">
    <source>
        <dbReference type="Pfam" id="PF02563"/>
    </source>
</evidence>
<protein>
    <submittedName>
        <fullName evidence="4">Polysaccharide biosynthesis/export family protein</fullName>
    </submittedName>
</protein>
<keyword evidence="1" id="KW-0732">Signal</keyword>
<name>A0ABP8CYT7_9FLAO</name>
<dbReference type="EMBL" id="BAABCB010000020">
    <property type="protein sequence ID" value="GAA4244695.1"/>
    <property type="molecule type" value="Genomic_DNA"/>
</dbReference>
<dbReference type="Gene3D" id="3.30.1950.10">
    <property type="entry name" value="wza like domain"/>
    <property type="match status" value="1"/>
</dbReference>
<evidence type="ECO:0000313" key="5">
    <source>
        <dbReference type="Proteomes" id="UP001501682"/>
    </source>
</evidence>
<dbReference type="Pfam" id="PF02563">
    <property type="entry name" value="Poly_export"/>
    <property type="match status" value="1"/>
</dbReference>
<dbReference type="InterPro" id="IPR049712">
    <property type="entry name" value="Poly_export"/>
</dbReference>
<comment type="caution">
    <text evidence="4">The sequence shown here is derived from an EMBL/GenBank/DDBJ whole genome shotgun (WGS) entry which is preliminary data.</text>
</comment>
<keyword evidence="5" id="KW-1185">Reference proteome</keyword>
<keyword evidence="2" id="KW-1133">Transmembrane helix</keyword>
<sequence>MKRIKLLIIVLSCVIVSSCIPHKDTIYLQDKGSSINDTIPNNLSEVQKPYRIQINDILNVKVKSIDQEAVAILNPSGEEKLNASSAERAYFDGFTVDVHGNIRIPTLGYINVLGFTTEEIEKIIEKKLLDEQFKETANIFVTVKLAGLRYTANGEVGSPGSNVLFSERVNIFEAIANVGEIPVTGNKKDVLIIRQYPQGQKIHSLDLTDINVMKSPYYYIQPNDIIYVKPLKQKSMGTGETAVSSLTTIASIVSILATSVLLYSRL</sequence>
<feature type="domain" description="Polysaccharide export protein N-terminal" evidence="3">
    <location>
        <begin position="45"/>
        <end position="143"/>
    </location>
</feature>
<dbReference type="PROSITE" id="PS51257">
    <property type="entry name" value="PROKAR_LIPOPROTEIN"/>
    <property type="match status" value="1"/>
</dbReference>
<evidence type="ECO:0000313" key="4">
    <source>
        <dbReference type="EMBL" id="GAA4244695.1"/>
    </source>
</evidence>
<dbReference type="PANTHER" id="PTHR33619:SF3">
    <property type="entry name" value="POLYSACCHARIDE EXPORT PROTEIN GFCE-RELATED"/>
    <property type="match status" value="1"/>
</dbReference>
<feature type="transmembrane region" description="Helical" evidence="2">
    <location>
        <begin position="242"/>
        <end position="263"/>
    </location>
</feature>
<keyword evidence="2" id="KW-0472">Membrane</keyword>
<dbReference type="InterPro" id="IPR003715">
    <property type="entry name" value="Poly_export_N"/>
</dbReference>
<accession>A0ABP8CYT7</accession>
<proteinExistence type="predicted"/>
<evidence type="ECO:0000256" key="1">
    <source>
        <dbReference type="ARBA" id="ARBA00022729"/>
    </source>
</evidence>
<gene>
    <name evidence="4" type="ORF">GCM10022292_24370</name>
</gene>
<dbReference type="PANTHER" id="PTHR33619">
    <property type="entry name" value="POLYSACCHARIDE EXPORT PROTEIN GFCE-RELATED"/>
    <property type="match status" value="1"/>
</dbReference>
<dbReference type="Gene3D" id="3.10.560.10">
    <property type="entry name" value="Outer membrane lipoprotein wza domain like"/>
    <property type="match status" value="2"/>
</dbReference>
<organism evidence="4 5">
    <name type="scientific">Winogradskyella damuponensis</name>
    <dbReference type="NCBI Taxonomy" id="943939"/>
    <lineage>
        <taxon>Bacteria</taxon>
        <taxon>Pseudomonadati</taxon>
        <taxon>Bacteroidota</taxon>
        <taxon>Flavobacteriia</taxon>
        <taxon>Flavobacteriales</taxon>
        <taxon>Flavobacteriaceae</taxon>
        <taxon>Winogradskyella</taxon>
    </lineage>
</organism>
<dbReference type="RefSeq" id="WP_344714978.1">
    <property type="nucleotide sequence ID" value="NZ_BAABCB010000020.1"/>
</dbReference>
<reference evidence="5" key="1">
    <citation type="journal article" date="2019" name="Int. J. Syst. Evol. Microbiol.">
        <title>The Global Catalogue of Microorganisms (GCM) 10K type strain sequencing project: providing services to taxonomists for standard genome sequencing and annotation.</title>
        <authorList>
            <consortium name="The Broad Institute Genomics Platform"/>
            <consortium name="The Broad Institute Genome Sequencing Center for Infectious Disease"/>
            <person name="Wu L."/>
            <person name="Ma J."/>
        </authorList>
    </citation>
    <scope>NUCLEOTIDE SEQUENCE [LARGE SCALE GENOMIC DNA]</scope>
    <source>
        <strain evidence="5">JCM 17633</strain>
    </source>
</reference>